<sequence length="455" mass="50450">MDFPVFPAGFVWGTATAAYQIEGAVGEGGRGPSIWDTFSHTPGKTAHGDTGDVACDHFHRYGQDIGLMKDLGVSAYRFSVAWPRIQPDGKGPANVEGLDFYQRLVDELGDAGITPYLTLYHWDLPQALEDAGGWRVRDTAERFGEYAAIVHAALSDRVPMWTTLNEPYCSAFIGYAEGRHAPGAQEGHGALAAAHHLLVGHGLAVQAMRAQQYGDEKFGITLNMNHVRAATDSPQDKAAAVRAELLQNRVFSDPLLAGRWPVAEQEVWSPISDFSFRQDGDLEIVAQPLDFFGVNNYMPQYAKHAPSADTDLTQRVATDIGVWDNPPAELSRTAMGWPTEADGLRRLLTWLAAEYPQLPPVYITENGSAYVDTVDSAGAVDDPERVAYLDTHLRAVRQAIEEGVDVRGYFCWSLMDNFEWGYGYSKRFGLVYVDYETQARIPKSSYHWFHQVITR</sequence>
<keyword evidence="11" id="KW-1185">Reference proteome</keyword>
<evidence type="ECO:0000256" key="3">
    <source>
        <dbReference type="ARBA" id="ARBA00012744"/>
    </source>
</evidence>
<gene>
    <name evidence="10" type="ORF">GCM10009765_57550</name>
</gene>
<evidence type="ECO:0000256" key="5">
    <source>
        <dbReference type="ARBA" id="ARBA00023001"/>
    </source>
</evidence>
<dbReference type="NCBIfam" id="TIGR03356">
    <property type="entry name" value="BGL"/>
    <property type="match status" value="1"/>
</dbReference>
<dbReference type="Pfam" id="PF00232">
    <property type="entry name" value="Glyco_hydro_1"/>
    <property type="match status" value="1"/>
</dbReference>
<keyword evidence="7 9" id="KW-0326">Glycosidase</keyword>
<proteinExistence type="inferred from homology"/>
<keyword evidence="8" id="KW-0624">Polysaccharide degradation</keyword>
<dbReference type="PANTHER" id="PTHR10353:SF36">
    <property type="entry name" value="LP05116P"/>
    <property type="match status" value="1"/>
</dbReference>
<name>A0ABN2I8R9_9ACTN</name>
<dbReference type="InterPro" id="IPR033132">
    <property type="entry name" value="GH_1_N_CS"/>
</dbReference>
<evidence type="ECO:0000256" key="2">
    <source>
        <dbReference type="ARBA" id="ARBA00010838"/>
    </source>
</evidence>
<evidence type="ECO:0000256" key="9">
    <source>
        <dbReference type="RuleBase" id="RU361175"/>
    </source>
</evidence>
<dbReference type="InterPro" id="IPR001360">
    <property type="entry name" value="Glyco_hydro_1"/>
</dbReference>
<keyword evidence="4 9" id="KW-0378">Hydrolase</keyword>
<accession>A0ABN2I8R9</accession>
<dbReference type="PROSITE" id="PS00653">
    <property type="entry name" value="GLYCOSYL_HYDROL_F1_2"/>
    <property type="match status" value="1"/>
</dbReference>
<keyword evidence="6" id="KW-0119">Carbohydrate metabolism</keyword>
<comment type="catalytic activity">
    <reaction evidence="1 9">
        <text>Hydrolysis of terminal, non-reducing beta-D-glucosyl residues with release of beta-D-glucose.</text>
        <dbReference type="EC" id="3.2.1.21"/>
    </reaction>
</comment>
<dbReference type="SUPFAM" id="SSF51445">
    <property type="entry name" value="(Trans)glycosidases"/>
    <property type="match status" value="1"/>
</dbReference>
<evidence type="ECO:0000313" key="10">
    <source>
        <dbReference type="EMBL" id="GAA1700577.1"/>
    </source>
</evidence>
<dbReference type="EMBL" id="BAAANY010000023">
    <property type="protein sequence ID" value="GAA1700577.1"/>
    <property type="molecule type" value="Genomic_DNA"/>
</dbReference>
<dbReference type="PANTHER" id="PTHR10353">
    <property type="entry name" value="GLYCOSYL HYDROLASE"/>
    <property type="match status" value="1"/>
</dbReference>
<keyword evidence="5" id="KW-0136">Cellulose degradation</keyword>
<dbReference type="Gene3D" id="3.20.20.80">
    <property type="entry name" value="Glycosidases"/>
    <property type="match status" value="1"/>
</dbReference>
<organism evidence="10 11">
    <name type="scientific">Fodinicola feengrottensis</name>
    <dbReference type="NCBI Taxonomy" id="435914"/>
    <lineage>
        <taxon>Bacteria</taxon>
        <taxon>Bacillati</taxon>
        <taxon>Actinomycetota</taxon>
        <taxon>Actinomycetes</taxon>
        <taxon>Mycobacteriales</taxon>
        <taxon>Fodinicola</taxon>
    </lineage>
</organism>
<reference evidence="10 11" key="1">
    <citation type="journal article" date="2019" name="Int. J. Syst. Evol. Microbiol.">
        <title>The Global Catalogue of Microorganisms (GCM) 10K type strain sequencing project: providing services to taxonomists for standard genome sequencing and annotation.</title>
        <authorList>
            <consortium name="The Broad Institute Genomics Platform"/>
            <consortium name="The Broad Institute Genome Sequencing Center for Infectious Disease"/>
            <person name="Wu L."/>
            <person name="Ma J."/>
        </authorList>
    </citation>
    <scope>NUCLEOTIDE SEQUENCE [LARGE SCALE GENOMIC DNA]</scope>
    <source>
        <strain evidence="10 11">JCM 14718</strain>
    </source>
</reference>
<evidence type="ECO:0000256" key="8">
    <source>
        <dbReference type="ARBA" id="ARBA00023326"/>
    </source>
</evidence>
<dbReference type="RefSeq" id="WP_344313466.1">
    <property type="nucleotide sequence ID" value="NZ_BAAANY010000023.1"/>
</dbReference>
<dbReference type="PRINTS" id="PR00131">
    <property type="entry name" value="GLHYDRLASE1"/>
</dbReference>
<comment type="caution">
    <text evidence="10">The sequence shown here is derived from an EMBL/GenBank/DDBJ whole genome shotgun (WGS) entry which is preliminary data.</text>
</comment>
<protein>
    <recommendedName>
        <fullName evidence="3 9">Beta-glucosidase</fullName>
        <ecNumber evidence="3 9">3.2.1.21</ecNumber>
    </recommendedName>
</protein>
<comment type="similarity">
    <text evidence="2 9">Belongs to the glycosyl hydrolase 1 family.</text>
</comment>
<dbReference type="Proteomes" id="UP001500618">
    <property type="component" value="Unassembled WGS sequence"/>
</dbReference>
<evidence type="ECO:0000256" key="7">
    <source>
        <dbReference type="ARBA" id="ARBA00023295"/>
    </source>
</evidence>
<dbReference type="InterPro" id="IPR017853">
    <property type="entry name" value="GH"/>
</dbReference>
<evidence type="ECO:0000256" key="1">
    <source>
        <dbReference type="ARBA" id="ARBA00000448"/>
    </source>
</evidence>
<evidence type="ECO:0000313" key="11">
    <source>
        <dbReference type="Proteomes" id="UP001500618"/>
    </source>
</evidence>
<evidence type="ECO:0000256" key="6">
    <source>
        <dbReference type="ARBA" id="ARBA00023277"/>
    </source>
</evidence>
<dbReference type="InterPro" id="IPR017736">
    <property type="entry name" value="Glyco_hydro_1_beta-glucosidase"/>
</dbReference>
<evidence type="ECO:0000256" key="4">
    <source>
        <dbReference type="ARBA" id="ARBA00022801"/>
    </source>
</evidence>
<dbReference type="EC" id="3.2.1.21" evidence="3 9"/>